<evidence type="ECO:0000259" key="5">
    <source>
        <dbReference type="PROSITE" id="PS51918"/>
    </source>
</evidence>
<dbReference type="GO" id="GO:0003824">
    <property type="term" value="F:catalytic activity"/>
    <property type="evidence" value="ECO:0007669"/>
    <property type="project" value="InterPro"/>
</dbReference>
<keyword evidence="3" id="KW-0408">Iron</keyword>
<keyword evidence="1" id="KW-0949">S-adenosyl-L-methionine</keyword>
<evidence type="ECO:0000256" key="4">
    <source>
        <dbReference type="ARBA" id="ARBA00023014"/>
    </source>
</evidence>
<dbReference type="SFLD" id="SFLDG01067">
    <property type="entry name" value="SPASM/twitch_domain_containing"/>
    <property type="match status" value="1"/>
</dbReference>
<dbReference type="PANTHER" id="PTHR11228">
    <property type="entry name" value="RADICAL SAM DOMAIN PROTEIN"/>
    <property type="match status" value="1"/>
</dbReference>
<dbReference type="InterPro" id="IPR007197">
    <property type="entry name" value="rSAM"/>
</dbReference>
<dbReference type="Pfam" id="PF13186">
    <property type="entry name" value="SPASM"/>
    <property type="match status" value="1"/>
</dbReference>
<protein>
    <recommendedName>
        <fullName evidence="5">Radical SAM core domain-containing protein</fullName>
    </recommendedName>
</protein>
<evidence type="ECO:0000313" key="6">
    <source>
        <dbReference type="EMBL" id="SVA84688.1"/>
    </source>
</evidence>
<keyword evidence="2" id="KW-0479">Metal-binding</keyword>
<dbReference type="InterPro" id="IPR050377">
    <property type="entry name" value="Radical_SAM_PqqE_MftC-like"/>
</dbReference>
<dbReference type="PANTHER" id="PTHR11228:SF7">
    <property type="entry name" value="PQQA PEPTIDE CYCLASE"/>
    <property type="match status" value="1"/>
</dbReference>
<reference evidence="6" key="1">
    <citation type="submission" date="2018-05" db="EMBL/GenBank/DDBJ databases">
        <authorList>
            <person name="Lanie J.A."/>
            <person name="Ng W.-L."/>
            <person name="Kazmierczak K.M."/>
            <person name="Andrzejewski T.M."/>
            <person name="Davidsen T.M."/>
            <person name="Wayne K.J."/>
            <person name="Tettelin H."/>
            <person name="Glass J.I."/>
            <person name="Rusch D."/>
            <person name="Podicherti R."/>
            <person name="Tsui H.-C.T."/>
            <person name="Winkler M.E."/>
        </authorList>
    </citation>
    <scope>NUCLEOTIDE SEQUENCE</scope>
</reference>
<dbReference type="PROSITE" id="PS51918">
    <property type="entry name" value="RADICAL_SAM"/>
    <property type="match status" value="1"/>
</dbReference>
<evidence type="ECO:0000256" key="1">
    <source>
        <dbReference type="ARBA" id="ARBA00022691"/>
    </source>
</evidence>
<dbReference type="InterPro" id="IPR013785">
    <property type="entry name" value="Aldolase_TIM"/>
</dbReference>
<dbReference type="SMART" id="SM00729">
    <property type="entry name" value="Elp3"/>
    <property type="match status" value="1"/>
</dbReference>
<dbReference type="CDD" id="cd01335">
    <property type="entry name" value="Radical_SAM"/>
    <property type="match status" value="1"/>
</dbReference>
<feature type="non-terminal residue" evidence="6">
    <location>
        <position position="407"/>
    </location>
</feature>
<proteinExistence type="predicted"/>
<dbReference type="SFLD" id="SFLDS00029">
    <property type="entry name" value="Radical_SAM"/>
    <property type="match status" value="1"/>
</dbReference>
<keyword evidence="4" id="KW-0411">Iron-sulfur</keyword>
<sequence length="407" mass="46728">MELRALRHTLHHSRFLFKHPRALAKAMIGLFRTMVLKQTRLRVIEWVINYECDSHCVFCYATKYNEDGKKPLSPAEIEKIWLDAEKEGAFLSIILGGEPTIRPDLDEVIKAMHPERNIIVLVTNSLSLTRDRVFELKKLGVAVFHCSLDGADPELNDKNRGAPGHFNQVMKVVQWCKEAGIDVYFSSMLSHSNRKEFIKILELARSLDIGVSGALVVTQGRYEETWDERLTEEDRNWIFGDLLKEYSDVLRFDWNTNLTGAYECPAGREKVSVSLYGEIMSCVANHLGFGSLRDESLSTILRRTNEFTHFQDKNPKCLISFDTEYRRKYMDAAYDAESLPIDIFKHPSSPAKLVDGKMVEASSPPELALDEESYYKKSLEEHEDAKVIDYASNSRYSRKEIEREKVG</sequence>
<dbReference type="Gene3D" id="3.20.20.70">
    <property type="entry name" value="Aldolase class I"/>
    <property type="match status" value="1"/>
</dbReference>
<accession>A0A381Z614</accession>
<name>A0A381Z614_9ZZZZ</name>
<evidence type="ECO:0000256" key="3">
    <source>
        <dbReference type="ARBA" id="ARBA00023004"/>
    </source>
</evidence>
<dbReference type="InterPro" id="IPR023885">
    <property type="entry name" value="4Fe4S-binding_SPASM_dom"/>
</dbReference>
<feature type="domain" description="Radical SAM core" evidence="5">
    <location>
        <begin position="38"/>
        <end position="253"/>
    </location>
</feature>
<gene>
    <name evidence="6" type="ORF">METZ01_LOCUS137542</name>
</gene>
<dbReference type="GO" id="GO:0051536">
    <property type="term" value="F:iron-sulfur cluster binding"/>
    <property type="evidence" value="ECO:0007669"/>
    <property type="project" value="UniProtKB-KW"/>
</dbReference>
<dbReference type="EMBL" id="UINC01020087">
    <property type="protein sequence ID" value="SVA84688.1"/>
    <property type="molecule type" value="Genomic_DNA"/>
</dbReference>
<dbReference type="Pfam" id="PF04055">
    <property type="entry name" value="Radical_SAM"/>
    <property type="match status" value="1"/>
</dbReference>
<dbReference type="GO" id="GO:0046872">
    <property type="term" value="F:metal ion binding"/>
    <property type="evidence" value="ECO:0007669"/>
    <property type="project" value="UniProtKB-KW"/>
</dbReference>
<dbReference type="InterPro" id="IPR006638">
    <property type="entry name" value="Elp3/MiaA/NifB-like_rSAM"/>
</dbReference>
<organism evidence="6">
    <name type="scientific">marine metagenome</name>
    <dbReference type="NCBI Taxonomy" id="408172"/>
    <lineage>
        <taxon>unclassified sequences</taxon>
        <taxon>metagenomes</taxon>
        <taxon>ecological metagenomes</taxon>
    </lineage>
</organism>
<dbReference type="AlphaFoldDB" id="A0A381Z614"/>
<evidence type="ECO:0000256" key="2">
    <source>
        <dbReference type="ARBA" id="ARBA00022723"/>
    </source>
</evidence>
<dbReference type="SUPFAM" id="SSF102114">
    <property type="entry name" value="Radical SAM enzymes"/>
    <property type="match status" value="1"/>
</dbReference>
<dbReference type="InterPro" id="IPR058240">
    <property type="entry name" value="rSAM_sf"/>
</dbReference>